<dbReference type="GO" id="GO:0043022">
    <property type="term" value="F:ribosome binding"/>
    <property type="evidence" value="ECO:0007669"/>
    <property type="project" value="TreeGrafter"/>
</dbReference>
<dbReference type="PANTHER" id="PTHR47814:SF1">
    <property type="entry name" value="PEPTIDYL-TRNA HYDROLASE ARFB"/>
    <property type="match status" value="1"/>
</dbReference>
<protein>
    <submittedName>
        <fullName evidence="4">Ribosome-associated protein</fullName>
    </submittedName>
</protein>
<accession>A0A4R6WZG2</accession>
<dbReference type="Proteomes" id="UP000295729">
    <property type="component" value="Unassembled WGS sequence"/>
</dbReference>
<keyword evidence="5" id="KW-1185">Reference proteome</keyword>
<proteinExistence type="inferred from homology"/>
<dbReference type="InterPro" id="IPR000352">
    <property type="entry name" value="Pep_chain_release_fac_I"/>
</dbReference>
<dbReference type="NCBIfam" id="NF006718">
    <property type="entry name" value="PRK09256.1"/>
    <property type="match status" value="1"/>
</dbReference>
<feature type="compositionally biased region" description="Basic residues" evidence="2">
    <location>
        <begin position="103"/>
        <end position="117"/>
    </location>
</feature>
<gene>
    <name evidence="4" type="ORF">C8D85_2847</name>
</gene>
<dbReference type="GO" id="GO:0003747">
    <property type="term" value="F:translation release factor activity"/>
    <property type="evidence" value="ECO:0007669"/>
    <property type="project" value="InterPro"/>
</dbReference>
<evidence type="ECO:0000256" key="2">
    <source>
        <dbReference type="SAM" id="MobiDB-lite"/>
    </source>
</evidence>
<evidence type="ECO:0000313" key="4">
    <source>
        <dbReference type="EMBL" id="TDR06661.1"/>
    </source>
</evidence>
<dbReference type="RefSeq" id="WP_133563858.1">
    <property type="nucleotide sequence ID" value="NZ_SNZA01000005.1"/>
</dbReference>
<evidence type="ECO:0000313" key="5">
    <source>
        <dbReference type="Proteomes" id="UP000295729"/>
    </source>
</evidence>
<feature type="domain" description="Prokaryotic-type class I peptide chain release factors" evidence="3">
    <location>
        <begin position="22"/>
        <end position="38"/>
    </location>
</feature>
<dbReference type="OrthoDB" id="9815709at2"/>
<evidence type="ECO:0000259" key="3">
    <source>
        <dbReference type="PROSITE" id="PS00745"/>
    </source>
</evidence>
<sequence length="137" mass="15545">MSLKISNTVEIPDHEIEMTAIRAQGAGGQNVNKVSSAIHLRFDILQSSLPERIKEPLLALKDSRISKDGVIIIKAQQFRTQEANREDALNRLQGLILEAIRPQKMRRPTKPTKSSQRKRLDNKKARGAIKSQRQAKW</sequence>
<dbReference type="PROSITE" id="PS00745">
    <property type="entry name" value="RF_PROK_I"/>
    <property type="match status" value="1"/>
</dbReference>
<comment type="caution">
    <text evidence="4">The sequence shown here is derived from an EMBL/GenBank/DDBJ whole genome shotgun (WGS) entry which is preliminary data.</text>
</comment>
<dbReference type="InterPro" id="IPR045853">
    <property type="entry name" value="Pep_chain_release_fac_I_sf"/>
</dbReference>
<comment type="similarity">
    <text evidence="1">Belongs to the prokaryotic/mitochondrial release factor family.</text>
</comment>
<dbReference type="GO" id="GO:0004045">
    <property type="term" value="F:peptidyl-tRNA hydrolase activity"/>
    <property type="evidence" value="ECO:0007669"/>
    <property type="project" value="TreeGrafter"/>
</dbReference>
<evidence type="ECO:0000256" key="1">
    <source>
        <dbReference type="ARBA" id="ARBA00010835"/>
    </source>
</evidence>
<dbReference type="PANTHER" id="PTHR47814">
    <property type="entry name" value="PEPTIDYL-TRNA HYDROLASE ARFB"/>
    <property type="match status" value="1"/>
</dbReference>
<feature type="region of interest" description="Disordered" evidence="2">
    <location>
        <begin position="101"/>
        <end position="137"/>
    </location>
</feature>
<dbReference type="SUPFAM" id="SSF75620">
    <property type="entry name" value="Release factor"/>
    <property type="match status" value="1"/>
</dbReference>
<feature type="compositionally biased region" description="Basic residues" evidence="2">
    <location>
        <begin position="125"/>
        <end position="137"/>
    </location>
</feature>
<reference evidence="4 5" key="1">
    <citation type="submission" date="2019-03" db="EMBL/GenBank/DDBJ databases">
        <title>Genomic Encyclopedia of Type Strains, Phase IV (KMG-IV): sequencing the most valuable type-strain genomes for metagenomic binning, comparative biology and taxonomic classification.</title>
        <authorList>
            <person name="Goeker M."/>
        </authorList>
    </citation>
    <scope>NUCLEOTIDE SEQUENCE [LARGE SCALE GENOMIC DNA]</scope>
    <source>
        <strain evidence="4 5">DSM 5604</strain>
    </source>
</reference>
<dbReference type="GO" id="GO:0072344">
    <property type="term" value="P:rescue of stalled ribosome"/>
    <property type="evidence" value="ECO:0007669"/>
    <property type="project" value="TreeGrafter"/>
</dbReference>
<dbReference type="Gene3D" id="3.30.160.20">
    <property type="match status" value="1"/>
</dbReference>
<organism evidence="4 5">
    <name type="scientific">Marinomonas communis</name>
    <dbReference type="NCBI Taxonomy" id="28254"/>
    <lineage>
        <taxon>Bacteria</taxon>
        <taxon>Pseudomonadati</taxon>
        <taxon>Pseudomonadota</taxon>
        <taxon>Gammaproteobacteria</taxon>
        <taxon>Oceanospirillales</taxon>
        <taxon>Oceanospirillaceae</taxon>
        <taxon>Marinomonas</taxon>
    </lineage>
</organism>
<dbReference type="Pfam" id="PF00472">
    <property type="entry name" value="RF-1"/>
    <property type="match status" value="1"/>
</dbReference>
<dbReference type="AlphaFoldDB" id="A0A4R6WZG2"/>
<dbReference type="EMBL" id="SNZA01000005">
    <property type="protein sequence ID" value="TDR06661.1"/>
    <property type="molecule type" value="Genomic_DNA"/>
</dbReference>
<name>A0A4R6WZG2_9GAMM</name>